<accession>A0AA35UXR3</accession>
<feature type="domain" description="Chorismate-utilising enzyme C-terminal" evidence="1">
    <location>
        <begin position="163"/>
        <end position="418"/>
    </location>
</feature>
<dbReference type="InterPro" id="IPR006805">
    <property type="entry name" value="Anth_synth_I_N"/>
</dbReference>
<dbReference type="SUPFAM" id="SSF56322">
    <property type="entry name" value="ADC synthase"/>
    <property type="match status" value="1"/>
</dbReference>
<evidence type="ECO:0000313" key="4">
    <source>
        <dbReference type="Proteomes" id="UP001176960"/>
    </source>
</evidence>
<protein>
    <submittedName>
        <fullName evidence="3">Anthranilate synthase component I family protein</fullName>
    </submittedName>
</protein>
<dbReference type="Proteomes" id="UP001176960">
    <property type="component" value="Unassembled WGS sequence"/>
</dbReference>
<dbReference type="InterPro" id="IPR019999">
    <property type="entry name" value="Anth_synth_I-like"/>
</dbReference>
<proteinExistence type="predicted"/>
<dbReference type="EMBL" id="CATKSH010000015">
    <property type="protein sequence ID" value="CAI9121414.1"/>
    <property type="molecule type" value="Genomic_DNA"/>
</dbReference>
<dbReference type="Pfam" id="PF04715">
    <property type="entry name" value="Anth_synt_I_N"/>
    <property type="match status" value="1"/>
</dbReference>
<dbReference type="RefSeq" id="WP_289842759.1">
    <property type="nucleotide sequence ID" value="NZ_CATKSH010000015.1"/>
</dbReference>
<dbReference type="GO" id="GO:0046820">
    <property type="term" value="F:4-amino-4-deoxychorismate synthase activity"/>
    <property type="evidence" value="ECO:0007669"/>
    <property type="project" value="TreeGrafter"/>
</dbReference>
<gene>
    <name evidence="3" type="ORF">LMG32879_002261</name>
</gene>
<reference evidence="3" key="1">
    <citation type="submission" date="2023-03" db="EMBL/GenBank/DDBJ databases">
        <authorList>
            <person name="Cleenwerck I."/>
        </authorList>
    </citation>
    <scope>NUCLEOTIDE SEQUENCE</scope>
    <source>
        <strain evidence="3">LMG 32879</strain>
    </source>
</reference>
<comment type="caution">
    <text evidence="3">The sequence shown here is derived from an EMBL/GenBank/DDBJ whole genome shotgun (WGS) entry which is preliminary data.</text>
</comment>
<dbReference type="InterPro" id="IPR005801">
    <property type="entry name" value="ADC_synthase"/>
</dbReference>
<organism evidence="3 4">
    <name type="scientific">Brytella acorum</name>
    <dbReference type="NCBI Taxonomy" id="2959299"/>
    <lineage>
        <taxon>Bacteria</taxon>
        <taxon>Pseudomonadati</taxon>
        <taxon>Pseudomonadota</taxon>
        <taxon>Alphaproteobacteria</taxon>
        <taxon>Acetobacterales</taxon>
        <taxon>Acetobacteraceae</taxon>
        <taxon>Brytella</taxon>
    </lineage>
</organism>
<dbReference type="Pfam" id="PF00425">
    <property type="entry name" value="Chorismate_bind"/>
    <property type="match status" value="1"/>
</dbReference>
<dbReference type="Gene3D" id="3.60.120.10">
    <property type="entry name" value="Anthranilate synthase"/>
    <property type="match status" value="1"/>
</dbReference>
<sequence>MGTPCAPVELPWRSPDACLAAWHDEPWLAMLDSGGPLSGRTRWSVLCRRPVATLVTCEESGWDALRALLPPRQAEGALPFQGGLVGMASYGAGLKLEKIPSAHADDTPHLVAGLFADALVFDRQDKRLYWSSLTNRPPPELPSCTRRPAAPPVLPFRPDLDATQWIRAVDSVRDYIAAGDLFQANLTVRFHASRPAGLAVVDLYRALRKSMAAPFGGLLKSPGFSLLSGSVERFLSMDAQGRIETRPIKGTAPLGPSEAENRAIALALAGDEKEYAENLMITDLMRNDIGRVSQLGSVTVPELCQVERFAHWHHLVSCVRSIIRPGLDAIDLLRATLPPGSVTGAPKHRAMQIIDTIERSARGAYCGSFFRIGFDGALDSSVIIRTLAILKDRLEIGTGGGITYPSDPAREYEEMRLKAAPLLSLFDP</sequence>
<dbReference type="PRINTS" id="PR00095">
    <property type="entry name" value="ANTSNTHASEI"/>
</dbReference>
<dbReference type="PANTHER" id="PTHR11236">
    <property type="entry name" value="AMINOBENZOATE/ANTHRANILATE SYNTHASE"/>
    <property type="match status" value="1"/>
</dbReference>
<feature type="domain" description="Anthranilate synthase component I N-terminal" evidence="2">
    <location>
        <begin position="14"/>
        <end position="129"/>
    </location>
</feature>
<name>A0AA35UXR3_9PROT</name>
<evidence type="ECO:0000259" key="2">
    <source>
        <dbReference type="Pfam" id="PF04715"/>
    </source>
</evidence>
<evidence type="ECO:0000313" key="3">
    <source>
        <dbReference type="EMBL" id="CAI9121414.1"/>
    </source>
</evidence>
<keyword evidence="4" id="KW-1185">Reference proteome</keyword>
<dbReference type="GO" id="GO:0000162">
    <property type="term" value="P:L-tryptophan biosynthetic process"/>
    <property type="evidence" value="ECO:0007669"/>
    <property type="project" value="TreeGrafter"/>
</dbReference>
<dbReference type="AlphaFoldDB" id="A0AA35UXR3"/>
<evidence type="ECO:0000259" key="1">
    <source>
        <dbReference type="Pfam" id="PF00425"/>
    </source>
</evidence>
<dbReference type="InterPro" id="IPR015890">
    <property type="entry name" value="Chorismate_C"/>
</dbReference>
<dbReference type="PANTHER" id="PTHR11236:SF50">
    <property type="entry name" value="AMINODEOXYCHORISMATE SYNTHASE COMPONENT 1"/>
    <property type="match status" value="1"/>
</dbReference>